<keyword evidence="2" id="KW-0812">Transmembrane</keyword>
<protein>
    <submittedName>
        <fullName evidence="3">Uncharacterized protein</fullName>
    </submittedName>
</protein>
<feature type="transmembrane region" description="Helical" evidence="2">
    <location>
        <begin position="66"/>
        <end position="87"/>
    </location>
</feature>
<feature type="region of interest" description="Disordered" evidence="1">
    <location>
        <begin position="111"/>
        <end position="130"/>
    </location>
</feature>
<gene>
    <name evidence="3" type="ORF">SAMN02910265_02539</name>
</gene>
<proteinExistence type="predicted"/>
<evidence type="ECO:0000256" key="1">
    <source>
        <dbReference type="SAM" id="MobiDB-lite"/>
    </source>
</evidence>
<organism evidence="3 4">
    <name type="scientific">Ruminococcus flavefaciens</name>
    <dbReference type="NCBI Taxonomy" id="1265"/>
    <lineage>
        <taxon>Bacteria</taxon>
        <taxon>Bacillati</taxon>
        <taxon>Bacillota</taxon>
        <taxon>Clostridia</taxon>
        <taxon>Eubacteriales</taxon>
        <taxon>Oscillospiraceae</taxon>
        <taxon>Ruminococcus</taxon>
    </lineage>
</organism>
<keyword evidence="2" id="KW-1133">Transmembrane helix</keyword>
<accession>A0A1H6KKQ5</accession>
<dbReference type="AlphaFoldDB" id="A0A1H6KKQ5"/>
<evidence type="ECO:0000313" key="4">
    <source>
        <dbReference type="Proteomes" id="UP000183190"/>
    </source>
</evidence>
<evidence type="ECO:0000256" key="2">
    <source>
        <dbReference type="SAM" id="Phobius"/>
    </source>
</evidence>
<name>A0A1H6KKQ5_RUMFL</name>
<dbReference type="RefSeq" id="WP_074717999.1">
    <property type="nucleotide sequence ID" value="NZ_FNWV01000010.1"/>
</dbReference>
<dbReference type="Proteomes" id="UP000183190">
    <property type="component" value="Unassembled WGS sequence"/>
</dbReference>
<sequence length="412" mass="45766">MNNKKKIIDTLRSADKASVEKLMAEEAKKNEIFAKAQRRANIEQTEYADSVSGVEKYERRISMTKIASIAAAAVLVVGSIGGGAYLFRNNSEPGIPEPVLNEVTTDVTNTSTTVIGTGTGTGTAKTGKTTATSSVTTTNTAVTGDTKVTEKTTENTASNSENQPENKFSVTKEELKERADVLTEKVFFDKFSAEYSYTIMHNEYRPKPETKVGKIYLDNTTLTASGEQNVYYDDKLIRSELYAIKDKNELYAIEYLARDMDWVNTGYIFLDAPDKKYGISSVYGFGSWYDTKVTINTIPCGKNLTDILNSDDWEITGERTENGRTIVSISGHGEGYVNYDYTAEIDAATGITLSYEILEEDGTPGTIFKATNYKFDDEAEEFKTPSDIMKEIKNGGYNKQNDDDMNIEELNW</sequence>
<feature type="region of interest" description="Disordered" evidence="1">
    <location>
        <begin position="141"/>
        <end position="171"/>
    </location>
</feature>
<dbReference type="OrthoDB" id="1818499at2"/>
<reference evidence="3 4" key="1">
    <citation type="submission" date="2016-10" db="EMBL/GenBank/DDBJ databases">
        <authorList>
            <person name="de Groot N.N."/>
        </authorList>
    </citation>
    <scope>NUCLEOTIDE SEQUENCE [LARGE SCALE GENOMIC DNA]</scope>
    <source>
        <strain evidence="3 4">YAD2003</strain>
    </source>
</reference>
<dbReference type="EMBL" id="FNWV01000010">
    <property type="protein sequence ID" value="SEH76252.1"/>
    <property type="molecule type" value="Genomic_DNA"/>
</dbReference>
<keyword evidence="2" id="KW-0472">Membrane</keyword>
<feature type="compositionally biased region" description="Polar residues" evidence="1">
    <location>
        <begin position="154"/>
        <end position="169"/>
    </location>
</feature>
<evidence type="ECO:0000313" key="3">
    <source>
        <dbReference type="EMBL" id="SEH76252.1"/>
    </source>
</evidence>